<keyword evidence="2" id="KW-0238">DNA-binding</keyword>
<evidence type="ECO:0000259" key="4">
    <source>
        <dbReference type="PROSITE" id="PS01124"/>
    </source>
</evidence>
<dbReference type="InterPro" id="IPR018062">
    <property type="entry name" value="HTH_AraC-typ_CS"/>
</dbReference>
<dbReference type="PANTHER" id="PTHR40055">
    <property type="entry name" value="TRANSCRIPTIONAL REGULATOR YGIV-RELATED"/>
    <property type="match status" value="1"/>
</dbReference>
<keyword evidence="6" id="KW-1185">Reference proteome</keyword>
<name>A0A7Z0TU08_9GAMM</name>
<dbReference type="RefSeq" id="WP_180544582.1">
    <property type="nucleotide sequence ID" value="NZ_JACCJZ010000013.1"/>
</dbReference>
<dbReference type="SUPFAM" id="SSF55136">
    <property type="entry name" value="Probable bacterial effector-binding domain"/>
    <property type="match status" value="1"/>
</dbReference>
<dbReference type="Pfam" id="PF12833">
    <property type="entry name" value="HTH_18"/>
    <property type="match status" value="1"/>
</dbReference>
<feature type="domain" description="HTH araC/xylS-type" evidence="4">
    <location>
        <begin position="14"/>
        <end position="114"/>
    </location>
</feature>
<dbReference type="PROSITE" id="PS00041">
    <property type="entry name" value="HTH_ARAC_FAMILY_1"/>
    <property type="match status" value="1"/>
</dbReference>
<comment type="caution">
    <text evidence="5">The sequence shown here is derived from an EMBL/GenBank/DDBJ whole genome shotgun (WGS) entry which is preliminary data.</text>
</comment>
<keyword evidence="3" id="KW-0804">Transcription</keyword>
<evidence type="ECO:0000256" key="3">
    <source>
        <dbReference type="ARBA" id="ARBA00023163"/>
    </source>
</evidence>
<evidence type="ECO:0000256" key="2">
    <source>
        <dbReference type="ARBA" id="ARBA00023125"/>
    </source>
</evidence>
<dbReference type="InterPro" id="IPR018060">
    <property type="entry name" value="HTH_AraC"/>
</dbReference>
<proteinExistence type="predicted"/>
<dbReference type="InterPro" id="IPR050908">
    <property type="entry name" value="SmbC-like"/>
</dbReference>
<dbReference type="SUPFAM" id="SSF46689">
    <property type="entry name" value="Homeodomain-like"/>
    <property type="match status" value="1"/>
</dbReference>
<dbReference type="Gene3D" id="3.20.80.10">
    <property type="entry name" value="Regulatory factor, effector binding domain"/>
    <property type="match status" value="1"/>
</dbReference>
<dbReference type="GO" id="GO:0043565">
    <property type="term" value="F:sequence-specific DNA binding"/>
    <property type="evidence" value="ECO:0007669"/>
    <property type="project" value="InterPro"/>
</dbReference>
<dbReference type="EMBL" id="JACCJZ010000013">
    <property type="protein sequence ID" value="NYZ62361.1"/>
    <property type="molecule type" value="Genomic_DNA"/>
</dbReference>
<dbReference type="Pfam" id="PF06445">
    <property type="entry name" value="GyrI-like"/>
    <property type="match status" value="1"/>
</dbReference>
<organism evidence="5 6">
    <name type="scientific">Luteimonas deserti</name>
    <dbReference type="NCBI Taxonomy" id="2752306"/>
    <lineage>
        <taxon>Bacteria</taxon>
        <taxon>Pseudomonadati</taxon>
        <taxon>Pseudomonadota</taxon>
        <taxon>Gammaproteobacteria</taxon>
        <taxon>Lysobacterales</taxon>
        <taxon>Lysobacteraceae</taxon>
        <taxon>Luteimonas</taxon>
    </lineage>
</organism>
<dbReference type="AlphaFoldDB" id="A0A7Z0TU08"/>
<dbReference type="SMART" id="SM00871">
    <property type="entry name" value="AraC_E_bind"/>
    <property type="match status" value="1"/>
</dbReference>
<dbReference type="InterPro" id="IPR010499">
    <property type="entry name" value="AraC_E-bd"/>
</dbReference>
<gene>
    <name evidence="5" type="ORF">H0E82_06240</name>
</gene>
<dbReference type="Gene3D" id="1.10.10.60">
    <property type="entry name" value="Homeodomain-like"/>
    <property type="match status" value="2"/>
</dbReference>
<dbReference type="InterPro" id="IPR011256">
    <property type="entry name" value="Reg_factor_effector_dom_sf"/>
</dbReference>
<evidence type="ECO:0000313" key="5">
    <source>
        <dbReference type="EMBL" id="NYZ62361.1"/>
    </source>
</evidence>
<keyword evidence="1" id="KW-0805">Transcription regulation</keyword>
<dbReference type="InterPro" id="IPR009057">
    <property type="entry name" value="Homeodomain-like_sf"/>
</dbReference>
<protein>
    <submittedName>
        <fullName evidence="5">GyrI-like domain-containing protein</fullName>
    </submittedName>
</protein>
<evidence type="ECO:0000256" key="1">
    <source>
        <dbReference type="ARBA" id="ARBA00023015"/>
    </source>
</evidence>
<dbReference type="Proteomes" id="UP000589896">
    <property type="component" value="Unassembled WGS sequence"/>
</dbReference>
<accession>A0A7Z0TU08</accession>
<dbReference type="InterPro" id="IPR029442">
    <property type="entry name" value="GyrI-like"/>
</dbReference>
<dbReference type="SMART" id="SM00342">
    <property type="entry name" value="HTH_ARAC"/>
    <property type="match status" value="1"/>
</dbReference>
<dbReference type="GO" id="GO:0003700">
    <property type="term" value="F:DNA-binding transcription factor activity"/>
    <property type="evidence" value="ECO:0007669"/>
    <property type="project" value="InterPro"/>
</dbReference>
<dbReference type="PROSITE" id="PS01124">
    <property type="entry name" value="HTH_ARAC_FAMILY_2"/>
    <property type="match status" value="1"/>
</dbReference>
<reference evidence="5 6" key="1">
    <citation type="submission" date="2020-07" db="EMBL/GenBank/DDBJ databases">
        <title>isolation of Luteimonas sp. SJ-16.</title>
        <authorList>
            <person name="Huang X.-X."/>
            <person name="Xu L."/>
            <person name="Sun J.-Q."/>
        </authorList>
    </citation>
    <scope>NUCLEOTIDE SEQUENCE [LARGE SCALE GENOMIC DNA]</scope>
    <source>
        <strain evidence="5 6">SJ-16</strain>
    </source>
</reference>
<dbReference type="PANTHER" id="PTHR40055:SF1">
    <property type="entry name" value="TRANSCRIPTIONAL REGULATOR YGIV-RELATED"/>
    <property type="match status" value="1"/>
</dbReference>
<evidence type="ECO:0000313" key="6">
    <source>
        <dbReference type="Proteomes" id="UP000589896"/>
    </source>
</evidence>
<sequence length="313" mass="33872">MRTSTRTRHARRIDAAVAHLQQCVERSEMLPDLAALADRACVSAYHFHRVWRASTGEALGRTLTRLRLTRAVQLLVAGRSVTEAALSVGYGSSQALARIFRAELGVTPAVVRGQSDAAAALLARLAPPARLQDGTAPEVEIVATDPFRIVALRHRGSFDALDDSYGRLFGWAETQGPADAIEALVGLPVDDHRDVAPQRLRFVAALRLAAAARPPRPLRMLTVPGGWHARLRHVGPYEALEAATDRLLSDWWAASGIELRAAPLHYHFLDDPEAVAAAALRADILLPLETGAPVRPAARADRMANARVPPAVR</sequence>